<keyword evidence="2" id="KW-1185">Reference proteome</keyword>
<name>A0ACB5QQJ4_9BURK</name>
<gene>
    <name evidence="1" type="ORF">CBA19CS22_11635</name>
</gene>
<comment type="caution">
    <text evidence="1">The sequence shown here is derived from an EMBL/GenBank/DDBJ whole genome shotgun (WGS) entry which is preliminary data.</text>
</comment>
<sequence length="136" mass="14870">MTTLDRVARFLAHSDVVILRAEVAHLGSGAQVGRVLARLVREKKLIRVSMGVYAKTRVNSFTGALTPAATFEEIAADTFRKLGVDVSVGRAAREYNSGKTTQVPVQPVVNTGRRRITRRIAVGSRAVIYERGFSDD</sequence>
<dbReference type="EMBL" id="BPUR01000005">
    <property type="protein sequence ID" value="GJH17191.1"/>
    <property type="molecule type" value="Genomic_DNA"/>
</dbReference>
<evidence type="ECO:0000313" key="1">
    <source>
        <dbReference type="EMBL" id="GJH17191.1"/>
    </source>
</evidence>
<organism evidence="1 2">
    <name type="scientific">Caballeronia novacaledonica</name>
    <dbReference type="NCBI Taxonomy" id="1544861"/>
    <lineage>
        <taxon>Bacteria</taxon>
        <taxon>Pseudomonadati</taxon>
        <taxon>Pseudomonadota</taxon>
        <taxon>Betaproteobacteria</taxon>
        <taxon>Burkholderiales</taxon>
        <taxon>Burkholderiaceae</taxon>
        <taxon>Caballeronia</taxon>
    </lineage>
</organism>
<evidence type="ECO:0000313" key="2">
    <source>
        <dbReference type="Proteomes" id="UP001055013"/>
    </source>
</evidence>
<dbReference type="Proteomes" id="UP001055013">
    <property type="component" value="Unassembled WGS sequence"/>
</dbReference>
<reference evidence="1" key="1">
    <citation type="submission" date="2021-09" db="EMBL/GenBank/DDBJ databases">
        <title>Isolation and characterization of 3-chlorobenzoate degrading bacteria from soils in Shizuoka.</title>
        <authorList>
            <person name="Ifat A."/>
            <person name="Ogawa N."/>
            <person name="Kimbara K."/>
            <person name="Moriuchi R."/>
            <person name="Dohra H."/>
            <person name="Shintani M."/>
        </authorList>
    </citation>
    <scope>NUCLEOTIDE SEQUENCE</scope>
    <source>
        <strain evidence="1">19CS2-2</strain>
    </source>
</reference>
<protein>
    <submittedName>
        <fullName evidence="1">Type IV toxin-antitoxin system AbiEi family antitoxin domain-containing protein</fullName>
    </submittedName>
</protein>
<accession>A0ACB5QQJ4</accession>
<proteinExistence type="predicted"/>